<dbReference type="InterPro" id="IPR014710">
    <property type="entry name" value="RmlC-like_jellyroll"/>
</dbReference>
<evidence type="ECO:0000313" key="3">
    <source>
        <dbReference type="Proteomes" id="UP000198510"/>
    </source>
</evidence>
<dbReference type="STRING" id="1075417.SAMN05421823_102709"/>
<sequence>MQSEWQRLRAVVEQLLPLNETEWEAFRAGWQYVEFERGQLLTRPGDVERHLYFVLEGVQRGYHLRETPLGHPQEVTVAFTYPPNFSGIPESFLTQQPARYYLETLTPSRMLRLSHDALYALFDPYPRIERLFRLATESVLVGLAARQVELLSFTAEERFRALLTRSPHVLQLIPQKYLASYLGMTPETFNRLLGSVRL</sequence>
<dbReference type="Pfam" id="PF00027">
    <property type="entry name" value="cNMP_binding"/>
    <property type="match status" value="1"/>
</dbReference>
<dbReference type="SMART" id="SM00100">
    <property type="entry name" value="cNMP"/>
    <property type="match status" value="1"/>
</dbReference>
<dbReference type="RefSeq" id="WP_089680584.1">
    <property type="nucleotide sequence ID" value="NZ_FNFO01000002.1"/>
</dbReference>
<feature type="domain" description="Cyclic nucleotide-binding" evidence="1">
    <location>
        <begin position="14"/>
        <end position="137"/>
    </location>
</feature>
<dbReference type="CDD" id="cd00038">
    <property type="entry name" value="CAP_ED"/>
    <property type="match status" value="1"/>
</dbReference>
<dbReference type="EMBL" id="FNFO01000002">
    <property type="protein sequence ID" value="SDK42835.1"/>
    <property type="molecule type" value="Genomic_DNA"/>
</dbReference>
<dbReference type="SUPFAM" id="SSF51206">
    <property type="entry name" value="cAMP-binding domain-like"/>
    <property type="match status" value="1"/>
</dbReference>
<keyword evidence="2" id="KW-0808">Transferase</keyword>
<protein>
    <submittedName>
        <fullName evidence="2">cAMP-binding domain of CRP or a regulatory subunit of cAMP-dependent protein kinases</fullName>
    </submittedName>
</protein>
<dbReference type="AlphaFoldDB" id="A0A1G9BV42"/>
<name>A0A1G9BV42_9BACT</name>
<dbReference type="InterPro" id="IPR018490">
    <property type="entry name" value="cNMP-bd_dom_sf"/>
</dbReference>
<evidence type="ECO:0000313" key="2">
    <source>
        <dbReference type="EMBL" id="SDK42835.1"/>
    </source>
</evidence>
<evidence type="ECO:0000259" key="1">
    <source>
        <dbReference type="SMART" id="SM00100"/>
    </source>
</evidence>
<keyword evidence="2" id="KW-0418">Kinase</keyword>
<gene>
    <name evidence="2" type="ORF">SAMN05421823_102709</name>
</gene>
<organism evidence="2 3">
    <name type="scientific">Catalinimonas alkaloidigena</name>
    <dbReference type="NCBI Taxonomy" id="1075417"/>
    <lineage>
        <taxon>Bacteria</taxon>
        <taxon>Pseudomonadati</taxon>
        <taxon>Bacteroidota</taxon>
        <taxon>Cytophagia</taxon>
        <taxon>Cytophagales</taxon>
        <taxon>Catalimonadaceae</taxon>
        <taxon>Catalinimonas</taxon>
    </lineage>
</organism>
<dbReference type="GO" id="GO:0016301">
    <property type="term" value="F:kinase activity"/>
    <property type="evidence" value="ECO:0007669"/>
    <property type="project" value="UniProtKB-KW"/>
</dbReference>
<reference evidence="2 3" key="1">
    <citation type="submission" date="2016-10" db="EMBL/GenBank/DDBJ databases">
        <authorList>
            <person name="de Groot N.N."/>
        </authorList>
    </citation>
    <scope>NUCLEOTIDE SEQUENCE [LARGE SCALE GENOMIC DNA]</scope>
    <source>
        <strain evidence="2 3">DSM 25186</strain>
    </source>
</reference>
<dbReference type="Proteomes" id="UP000198510">
    <property type="component" value="Unassembled WGS sequence"/>
</dbReference>
<accession>A0A1G9BV42</accession>
<proteinExistence type="predicted"/>
<dbReference type="InterPro" id="IPR000595">
    <property type="entry name" value="cNMP-bd_dom"/>
</dbReference>
<dbReference type="OrthoDB" id="792939at2"/>
<keyword evidence="3" id="KW-1185">Reference proteome</keyword>
<dbReference type="Gene3D" id="2.60.120.10">
    <property type="entry name" value="Jelly Rolls"/>
    <property type="match status" value="1"/>
</dbReference>